<dbReference type="RefSeq" id="WP_064883322.1">
    <property type="nucleotide sequence ID" value="NZ_LZSX01000077.1"/>
</dbReference>
<protein>
    <recommendedName>
        <fullName evidence="1">TniQ domain-containing protein</fullName>
    </recommendedName>
</protein>
<evidence type="ECO:0000313" key="2">
    <source>
        <dbReference type="EMBL" id="OBB81504.1"/>
    </source>
</evidence>
<name>A0A1A0VE73_9MYCO</name>
<sequence length="572" mass="63435">MAGTIGGPAVVTRGLLPSRPALDERESLDSFLERLAIANGLSPPQLLRLLTAAEPSGSPSAAFMMIKPDLLIISRIARLSGIDEASVARATLLRFDDGLPLYLDGLDPLRRHTFRHVVTQGWFPRFGSQACPLCLVEDGIWAVEWRLPLAATCPRHGVFLTTHCTGCGHRFRTHRYSPLRPLAGPQQLCANPVGLRNPCRQSVLRHVPESAPPQVLSTATILAETLAGETVPMLGRRVDPRLFLAEIRHLATLLLHLLSRPDGPQVRNWAEVLHAEARDRTTNLRGPRWGISPPQSAVIRGHVLTDAADILQQTHIEDAATRLCPWLGLIAEAKNGPCAWLVNRTTRTPTMERLINTAARQRHHVGRRLQKVRRSELLQDSAIPQLIDTDIYHACFDEMLGGYEWTGRLYVSLCMARLVADVANWSDAAVRIGLAPAIGARAARASSARLRVTPKVFADAVNTAMDMLSCSRNFREHEARVRALTRDPGGWFETWRTTTTPHRRPTSSPYAITWMWCEVAQGLLDVSPAWQAPPAPRIKATYRVFRDRLPQPARAALRCLVLDQSSPHQSVE</sequence>
<feature type="domain" description="TniQ" evidence="1">
    <location>
        <begin position="17"/>
        <end position="160"/>
    </location>
</feature>
<dbReference type="OrthoDB" id="9036115at2"/>
<evidence type="ECO:0000313" key="3">
    <source>
        <dbReference type="Proteomes" id="UP000091914"/>
    </source>
</evidence>
<gene>
    <name evidence="2" type="ORF">A5760_16340</name>
</gene>
<dbReference type="Proteomes" id="UP000091914">
    <property type="component" value="Unassembled WGS sequence"/>
</dbReference>
<dbReference type="Pfam" id="PF06527">
    <property type="entry name" value="TniQ"/>
    <property type="match status" value="1"/>
</dbReference>
<reference evidence="2 3" key="1">
    <citation type="submission" date="2016-06" db="EMBL/GenBank/DDBJ databases">
        <authorList>
            <person name="Kjaerup R.B."/>
            <person name="Dalgaard T.S."/>
            <person name="Juul-Madsen H.R."/>
        </authorList>
    </citation>
    <scope>NUCLEOTIDE SEQUENCE [LARGE SCALE GENOMIC DNA]</scope>
    <source>
        <strain evidence="2 3">852002-51834_SCH5396731</strain>
    </source>
</reference>
<proteinExistence type="predicted"/>
<dbReference type="EMBL" id="LZSX01000077">
    <property type="protein sequence ID" value="OBB81504.1"/>
    <property type="molecule type" value="Genomic_DNA"/>
</dbReference>
<evidence type="ECO:0000259" key="1">
    <source>
        <dbReference type="Pfam" id="PF06527"/>
    </source>
</evidence>
<dbReference type="AlphaFoldDB" id="A0A1A0VE73"/>
<organism evidence="2 3">
    <name type="scientific">Mycobacterium colombiense</name>
    <dbReference type="NCBI Taxonomy" id="339268"/>
    <lineage>
        <taxon>Bacteria</taxon>
        <taxon>Bacillati</taxon>
        <taxon>Actinomycetota</taxon>
        <taxon>Actinomycetes</taxon>
        <taxon>Mycobacteriales</taxon>
        <taxon>Mycobacteriaceae</taxon>
        <taxon>Mycobacterium</taxon>
        <taxon>Mycobacterium avium complex (MAC)</taxon>
    </lineage>
</organism>
<comment type="caution">
    <text evidence="2">The sequence shown here is derived from an EMBL/GenBank/DDBJ whole genome shotgun (WGS) entry which is preliminary data.</text>
</comment>
<accession>A0A1A0VE73</accession>
<dbReference type="InterPro" id="IPR009492">
    <property type="entry name" value="TniQ"/>
</dbReference>